<dbReference type="GO" id="GO:0016491">
    <property type="term" value="F:oxidoreductase activity"/>
    <property type="evidence" value="ECO:0007669"/>
    <property type="project" value="InterPro"/>
</dbReference>
<gene>
    <name evidence="2" type="ORF">D3876_13460</name>
</gene>
<accession>A0A418WMA1</accession>
<dbReference type="EMBL" id="QYUM01000003">
    <property type="protein sequence ID" value="RJF91134.1"/>
    <property type="molecule type" value="Genomic_DNA"/>
</dbReference>
<dbReference type="SUPFAM" id="SSF54909">
    <property type="entry name" value="Dimeric alpha+beta barrel"/>
    <property type="match status" value="1"/>
</dbReference>
<dbReference type="RefSeq" id="WP_119762946.1">
    <property type="nucleotide sequence ID" value="NZ_QYUM01000003.1"/>
</dbReference>
<dbReference type="Gene3D" id="3.30.70.100">
    <property type="match status" value="1"/>
</dbReference>
<dbReference type="OrthoDB" id="2613214at2"/>
<dbReference type="InterPro" id="IPR009799">
    <property type="entry name" value="EthD_dom"/>
</dbReference>
<name>A0A418WMA1_9SPHN</name>
<dbReference type="InterPro" id="IPR011008">
    <property type="entry name" value="Dimeric_a/b-barrel"/>
</dbReference>
<feature type="domain" description="EthD" evidence="1">
    <location>
        <begin position="12"/>
        <end position="105"/>
    </location>
</feature>
<evidence type="ECO:0000259" key="1">
    <source>
        <dbReference type="Pfam" id="PF07110"/>
    </source>
</evidence>
<organism evidence="2 3">
    <name type="scientific">Sphingomonas cavernae</name>
    <dbReference type="NCBI Taxonomy" id="2320861"/>
    <lineage>
        <taxon>Bacteria</taxon>
        <taxon>Pseudomonadati</taxon>
        <taxon>Pseudomonadota</taxon>
        <taxon>Alphaproteobacteria</taxon>
        <taxon>Sphingomonadales</taxon>
        <taxon>Sphingomonadaceae</taxon>
        <taxon>Sphingomonas</taxon>
    </lineage>
</organism>
<protein>
    <submittedName>
        <fullName evidence="2">Ethyl tert-butyl ether degradation protein EthD</fullName>
    </submittedName>
</protein>
<evidence type="ECO:0000313" key="2">
    <source>
        <dbReference type="EMBL" id="RJF91134.1"/>
    </source>
</evidence>
<evidence type="ECO:0000313" key="3">
    <source>
        <dbReference type="Proteomes" id="UP000286100"/>
    </source>
</evidence>
<dbReference type="Pfam" id="PF07110">
    <property type="entry name" value="EthD"/>
    <property type="match status" value="1"/>
</dbReference>
<comment type="caution">
    <text evidence="2">The sequence shown here is derived from an EMBL/GenBank/DDBJ whole genome shotgun (WGS) entry which is preliminary data.</text>
</comment>
<proteinExistence type="predicted"/>
<dbReference type="AlphaFoldDB" id="A0A418WMA1"/>
<sequence>MIKQIVFLKKRDDMSMQAFMDYYENQHSQLSKKLGAKPALPNAQRYVRRYVTPQPNPLTGEVIHPGYDCIMEIWWNTRADFEAAMKGLADPAMLQHRLEDERKLFASNSNPVCIVEEHDSPVGPDNQIPKVIPTFEG</sequence>
<dbReference type="Proteomes" id="UP000286100">
    <property type="component" value="Unassembled WGS sequence"/>
</dbReference>
<reference evidence="2 3" key="1">
    <citation type="submission" date="2018-09" db="EMBL/GenBank/DDBJ databases">
        <authorList>
            <person name="Zhu H."/>
        </authorList>
    </citation>
    <scope>NUCLEOTIDE SEQUENCE [LARGE SCALE GENOMIC DNA]</scope>
    <source>
        <strain evidence="2 3">K2R01-6</strain>
    </source>
</reference>
<keyword evidence="3" id="KW-1185">Reference proteome</keyword>